<dbReference type="Gene3D" id="1.25.40.10">
    <property type="entry name" value="Tetratricopeptide repeat domain"/>
    <property type="match status" value="1"/>
</dbReference>
<dbReference type="InterPro" id="IPR011990">
    <property type="entry name" value="TPR-like_helical_dom_sf"/>
</dbReference>
<reference evidence="2 3" key="1">
    <citation type="submission" date="2024-08" db="EMBL/GenBank/DDBJ databases">
        <authorList>
            <person name="Ishaq N."/>
        </authorList>
    </citation>
    <scope>NUCLEOTIDE SEQUENCE [LARGE SCALE GENOMIC DNA]</scope>
    <source>
        <strain evidence="2 3">JCM 30400</strain>
    </source>
</reference>
<accession>A0ABV4NP72</accession>
<dbReference type="PROSITE" id="PS50005">
    <property type="entry name" value="TPR"/>
    <property type="match status" value="1"/>
</dbReference>
<evidence type="ECO:0000313" key="2">
    <source>
        <dbReference type="EMBL" id="MFA0790801.1"/>
    </source>
</evidence>
<evidence type="ECO:0008006" key="4">
    <source>
        <dbReference type="Google" id="ProtNLM"/>
    </source>
</evidence>
<dbReference type="Proteomes" id="UP001569414">
    <property type="component" value="Unassembled WGS sequence"/>
</dbReference>
<dbReference type="InterPro" id="IPR019734">
    <property type="entry name" value="TPR_rpt"/>
</dbReference>
<organism evidence="2 3">
    <name type="scientific">Microbulbifer echini</name>
    <dbReference type="NCBI Taxonomy" id="1529067"/>
    <lineage>
        <taxon>Bacteria</taxon>
        <taxon>Pseudomonadati</taxon>
        <taxon>Pseudomonadota</taxon>
        <taxon>Gammaproteobacteria</taxon>
        <taxon>Cellvibrionales</taxon>
        <taxon>Microbulbiferaceae</taxon>
        <taxon>Microbulbifer</taxon>
    </lineage>
</organism>
<name>A0ABV4NP72_9GAMM</name>
<dbReference type="RefSeq" id="WP_371843415.1">
    <property type="nucleotide sequence ID" value="NZ_JBGMEL010000008.1"/>
</dbReference>
<keyword evidence="1" id="KW-0802">TPR repeat</keyword>
<keyword evidence="3" id="KW-1185">Reference proteome</keyword>
<sequence length="244" mass="27447">MFKKVLTILISSLLIGNVIAWFSGAAPIDFKKIAYSDSEAEQLRFLKSELDQNQPDPELMLQLGQLYSYHNEIERAGDLLGNAFQQDPNNMLIKAVYFSNEGKLAGAMFDPVMGIYKLYRLRHAMNQVDEAASQADNDLNVRLVRLLTFSFVGEISGHFDRVFEDEDWFKDLIDEDPQALPAEVKQLVYLALANAYRVKGLENSAELNVAADYYQKAERLAACPTTMQEACEQLGHLLVTLGEA</sequence>
<evidence type="ECO:0000313" key="3">
    <source>
        <dbReference type="Proteomes" id="UP001569414"/>
    </source>
</evidence>
<evidence type="ECO:0000256" key="1">
    <source>
        <dbReference type="PROSITE-ProRule" id="PRU00339"/>
    </source>
</evidence>
<dbReference type="EMBL" id="JBGMEL010000008">
    <property type="protein sequence ID" value="MFA0790801.1"/>
    <property type="molecule type" value="Genomic_DNA"/>
</dbReference>
<feature type="repeat" description="TPR" evidence="1">
    <location>
        <begin position="57"/>
        <end position="90"/>
    </location>
</feature>
<gene>
    <name evidence="2" type="ORF">ACCI51_09615</name>
</gene>
<comment type="caution">
    <text evidence="2">The sequence shown here is derived from an EMBL/GenBank/DDBJ whole genome shotgun (WGS) entry which is preliminary data.</text>
</comment>
<protein>
    <recommendedName>
        <fullName evidence="4">Tetratricopeptide repeat protein</fullName>
    </recommendedName>
</protein>
<proteinExistence type="predicted"/>